<dbReference type="EMBL" id="BMAW01011322">
    <property type="protein sequence ID" value="GFT23185.1"/>
    <property type="molecule type" value="Genomic_DNA"/>
</dbReference>
<sequence>MINDPVILIQPLRCCCQRLNYWQPVHIILNIARECQKTPDAPIILDSPSPPYEVEPRQSYITDGSHLSHVVHDVDT</sequence>
<organism evidence="1 2">
    <name type="scientific">Nephila pilipes</name>
    <name type="common">Giant wood spider</name>
    <name type="synonym">Nephila maculata</name>
    <dbReference type="NCBI Taxonomy" id="299642"/>
    <lineage>
        <taxon>Eukaryota</taxon>
        <taxon>Metazoa</taxon>
        <taxon>Ecdysozoa</taxon>
        <taxon>Arthropoda</taxon>
        <taxon>Chelicerata</taxon>
        <taxon>Arachnida</taxon>
        <taxon>Araneae</taxon>
        <taxon>Araneomorphae</taxon>
        <taxon>Entelegynae</taxon>
        <taxon>Araneoidea</taxon>
        <taxon>Nephilidae</taxon>
        <taxon>Nephila</taxon>
    </lineage>
</organism>
<keyword evidence="2" id="KW-1185">Reference proteome</keyword>
<reference evidence="1" key="1">
    <citation type="submission" date="2020-08" db="EMBL/GenBank/DDBJ databases">
        <title>Multicomponent nature underlies the extraordinary mechanical properties of spider dragline silk.</title>
        <authorList>
            <person name="Kono N."/>
            <person name="Nakamura H."/>
            <person name="Mori M."/>
            <person name="Yoshida Y."/>
            <person name="Ohtoshi R."/>
            <person name="Malay A.D."/>
            <person name="Moran D.A.P."/>
            <person name="Tomita M."/>
            <person name="Numata K."/>
            <person name="Arakawa K."/>
        </authorList>
    </citation>
    <scope>NUCLEOTIDE SEQUENCE</scope>
</reference>
<name>A0A8X6NN13_NEPPI</name>
<proteinExistence type="predicted"/>
<dbReference type="Proteomes" id="UP000887013">
    <property type="component" value="Unassembled WGS sequence"/>
</dbReference>
<evidence type="ECO:0000313" key="2">
    <source>
        <dbReference type="Proteomes" id="UP000887013"/>
    </source>
</evidence>
<evidence type="ECO:0000313" key="1">
    <source>
        <dbReference type="EMBL" id="GFT23185.1"/>
    </source>
</evidence>
<dbReference type="AlphaFoldDB" id="A0A8X6NN13"/>
<comment type="caution">
    <text evidence="1">The sequence shown here is derived from an EMBL/GenBank/DDBJ whole genome shotgun (WGS) entry which is preliminary data.</text>
</comment>
<protein>
    <submittedName>
        <fullName evidence="1">Uncharacterized protein</fullName>
    </submittedName>
</protein>
<gene>
    <name evidence="1" type="ORF">NPIL_275071</name>
</gene>
<accession>A0A8X6NN13</accession>